<dbReference type="EMBL" id="JAXOVW010000196">
    <property type="protein sequence ID" value="MDZ5610638.1"/>
    <property type="molecule type" value="Genomic_DNA"/>
</dbReference>
<evidence type="ECO:0000313" key="2">
    <source>
        <dbReference type="Proteomes" id="UP001291930"/>
    </source>
</evidence>
<gene>
    <name evidence="1" type="ORF">U2I54_27490</name>
</gene>
<organism evidence="1 2">
    <name type="scientific">Bacillus bingmayongensis</name>
    <dbReference type="NCBI Taxonomy" id="1150157"/>
    <lineage>
        <taxon>Bacteria</taxon>
        <taxon>Bacillati</taxon>
        <taxon>Bacillota</taxon>
        <taxon>Bacilli</taxon>
        <taxon>Bacillales</taxon>
        <taxon>Bacillaceae</taxon>
        <taxon>Bacillus</taxon>
    </lineage>
</organism>
<evidence type="ECO:0000313" key="1">
    <source>
        <dbReference type="EMBL" id="MDZ5610638.1"/>
    </source>
</evidence>
<keyword evidence="2" id="KW-1185">Reference proteome</keyword>
<proteinExistence type="predicted"/>
<sequence length="52" mass="5692">MKAVNGDEELAEKITNALEDGEVERVLSKIDSSGNVKTYRIDADGNNIGEWP</sequence>
<comment type="caution">
    <text evidence="1">The sequence shown here is derived from an EMBL/GenBank/DDBJ whole genome shotgun (WGS) entry which is preliminary data.</text>
</comment>
<reference evidence="2" key="1">
    <citation type="submission" date="2023-11" db="EMBL/GenBank/DDBJ databases">
        <title>Genome Sequence of Bacillus pseudomycoides stain BUPM19.</title>
        <authorList>
            <person name="Farhat A."/>
        </authorList>
    </citation>
    <scope>NUCLEOTIDE SEQUENCE [LARGE SCALE GENOMIC DNA]</scope>
    <source>
        <strain evidence="2">BUPM19</strain>
    </source>
</reference>
<accession>A0ABU5K4P4</accession>
<dbReference type="Proteomes" id="UP001291930">
    <property type="component" value="Unassembled WGS sequence"/>
</dbReference>
<name>A0ABU5K4P4_9BACI</name>
<dbReference type="RefSeq" id="WP_374219814.1">
    <property type="nucleotide sequence ID" value="NZ_JAXOVW010000196.1"/>
</dbReference>
<protein>
    <submittedName>
        <fullName evidence="1">Uncharacterized protein</fullName>
    </submittedName>
</protein>